<keyword evidence="3" id="KW-1185">Reference proteome</keyword>
<gene>
    <name evidence="2" type="ORF">OSB04_031212</name>
</gene>
<name>A0AA38SAB1_9ASTR</name>
<protein>
    <submittedName>
        <fullName evidence="2">Uncharacterized protein</fullName>
    </submittedName>
</protein>
<organism evidence="2 3">
    <name type="scientific">Centaurea solstitialis</name>
    <name type="common">yellow star-thistle</name>
    <dbReference type="NCBI Taxonomy" id="347529"/>
    <lineage>
        <taxon>Eukaryota</taxon>
        <taxon>Viridiplantae</taxon>
        <taxon>Streptophyta</taxon>
        <taxon>Embryophyta</taxon>
        <taxon>Tracheophyta</taxon>
        <taxon>Spermatophyta</taxon>
        <taxon>Magnoliopsida</taxon>
        <taxon>eudicotyledons</taxon>
        <taxon>Gunneridae</taxon>
        <taxon>Pentapetalae</taxon>
        <taxon>asterids</taxon>
        <taxon>campanulids</taxon>
        <taxon>Asterales</taxon>
        <taxon>Asteraceae</taxon>
        <taxon>Carduoideae</taxon>
        <taxon>Cardueae</taxon>
        <taxon>Centaureinae</taxon>
        <taxon>Centaurea</taxon>
    </lineage>
</organism>
<sequence>MLQRRRTKNSHPPKTSISTKDLGCPISRKRGVWIGGRGHGCSRCATKKTLESMQAQDLMQANFDVTAVMTHVGMCEACFEGLDDKDPEVKKLHEWVTYVSRDALDALQSKHASPSPSPSPKG</sequence>
<feature type="compositionally biased region" description="Basic residues" evidence="1">
    <location>
        <begin position="1"/>
        <end position="11"/>
    </location>
</feature>
<proteinExistence type="predicted"/>
<evidence type="ECO:0000313" key="3">
    <source>
        <dbReference type="Proteomes" id="UP001172457"/>
    </source>
</evidence>
<dbReference type="Proteomes" id="UP001172457">
    <property type="component" value="Chromosome 8"/>
</dbReference>
<accession>A0AA38SAB1</accession>
<dbReference type="InterPro" id="IPR035513">
    <property type="entry name" value="Invertase/methylesterase_inhib"/>
</dbReference>
<comment type="caution">
    <text evidence="2">The sequence shown here is derived from an EMBL/GenBank/DDBJ whole genome shotgun (WGS) entry which is preliminary data.</text>
</comment>
<dbReference type="AlphaFoldDB" id="A0AA38SAB1"/>
<evidence type="ECO:0000256" key="1">
    <source>
        <dbReference type="SAM" id="MobiDB-lite"/>
    </source>
</evidence>
<feature type="region of interest" description="Disordered" evidence="1">
    <location>
        <begin position="1"/>
        <end position="23"/>
    </location>
</feature>
<dbReference type="EMBL" id="JARYMX010000008">
    <property type="protein sequence ID" value="KAJ9538479.1"/>
    <property type="molecule type" value="Genomic_DNA"/>
</dbReference>
<evidence type="ECO:0000313" key="2">
    <source>
        <dbReference type="EMBL" id="KAJ9538479.1"/>
    </source>
</evidence>
<reference evidence="2" key="1">
    <citation type="submission" date="2023-03" db="EMBL/GenBank/DDBJ databases">
        <title>Chromosome-scale reference genome and RAD-based genetic map of yellow starthistle (Centaurea solstitialis) reveal putative structural variation and QTLs associated with invader traits.</title>
        <authorList>
            <person name="Reatini B."/>
            <person name="Cang F.A."/>
            <person name="Jiang Q."/>
            <person name="Mckibben M.T.W."/>
            <person name="Barker M.S."/>
            <person name="Rieseberg L.H."/>
            <person name="Dlugosch K.M."/>
        </authorList>
    </citation>
    <scope>NUCLEOTIDE SEQUENCE</scope>
    <source>
        <strain evidence="2">CAN-66</strain>
        <tissue evidence="2">Leaf</tissue>
    </source>
</reference>
<dbReference type="SUPFAM" id="SSF101148">
    <property type="entry name" value="Plant invertase/pectin methylesterase inhibitor"/>
    <property type="match status" value="1"/>
</dbReference>